<keyword evidence="2" id="KW-1185">Reference proteome</keyword>
<name>A0A9P8QCR8_WICPI</name>
<dbReference type="AlphaFoldDB" id="A0A9P8QCR8"/>
<gene>
    <name evidence="1" type="ORF">WICPIJ_001836</name>
</gene>
<proteinExistence type="predicted"/>
<dbReference type="Proteomes" id="UP000774326">
    <property type="component" value="Unassembled WGS sequence"/>
</dbReference>
<sequence length="123" mass="13812">MTFTANVIPARIRYTGPHNTSDLHTEDNTNTIYLRGYQLTCTASTNVTEKDLKEGDTREDGCKAKTITTLELQGSGVVVTKQFDDLVKVVDVDELKWFERDGDQSDTAQKINELYQISDIIHG</sequence>
<reference evidence="1" key="2">
    <citation type="submission" date="2021-01" db="EMBL/GenBank/DDBJ databases">
        <authorList>
            <person name="Schikora-Tamarit M.A."/>
        </authorList>
    </citation>
    <scope>NUCLEOTIDE SEQUENCE</scope>
    <source>
        <strain evidence="1">CBS2887</strain>
    </source>
</reference>
<accession>A0A9P8QCR8</accession>
<reference evidence="1" key="1">
    <citation type="journal article" date="2021" name="Open Biol.">
        <title>Shared evolutionary footprints suggest mitochondrial oxidative damage underlies multiple complex I losses in fungi.</title>
        <authorList>
            <person name="Schikora-Tamarit M.A."/>
            <person name="Marcet-Houben M."/>
            <person name="Nosek J."/>
            <person name="Gabaldon T."/>
        </authorList>
    </citation>
    <scope>NUCLEOTIDE SEQUENCE</scope>
    <source>
        <strain evidence="1">CBS2887</strain>
    </source>
</reference>
<evidence type="ECO:0000313" key="1">
    <source>
        <dbReference type="EMBL" id="KAH3687177.1"/>
    </source>
</evidence>
<comment type="caution">
    <text evidence="1">The sequence shown here is derived from an EMBL/GenBank/DDBJ whole genome shotgun (WGS) entry which is preliminary data.</text>
</comment>
<dbReference type="EMBL" id="JAEUBG010000947">
    <property type="protein sequence ID" value="KAH3687177.1"/>
    <property type="molecule type" value="Genomic_DNA"/>
</dbReference>
<organism evidence="1 2">
    <name type="scientific">Wickerhamomyces pijperi</name>
    <name type="common">Yeast</name>
    <name type="synonym">Pichia pijperi</name>
    <dbReference type="NCBI Taxonomy" id="599730"/>
    <lineage>
        <taxon>Eukaryota</taxon>
        <taxon>Fungi</taxon>
        <taxon>Dikarya</taxon>
        <taxon>Ascomycota</taxon>
        <taxon>Saccharomycotina</taxon>
        <taxon>Saccharomycetes</taxon>
        <taxon>Phaffomycetales</taxon>
        <taxon>Wickerhamomycetaceae</taxon>
        <taxon>Wickerhamomyces</taxon>
    </lineage>
</organism>
<evidence type="ECO:0000313" key="2">
    <source>
        <dbReference type="Proteomes" id="UP000774326"/>
    </source>
</evidence>
<protein>
    <submittedName>
        <fullName evidence="1">Uncharacterized protein</fullName>
    </submittedName>
</protein>